<dbReference type="InterPro" id="IPR020846">
    <property type="entry name" value="MFS_dom"/>
</dbReference>
<gene>
    <name evidence="4" type="ORF">CK820_G0038095</name>
</gene>
<evidence type="ECO:0000256" key="2">
    <source>
        <dbReference type="SAM" id="SignalP"/>
    </source>
</evidence>
<organism evidence="4 5">
    <name type="scientific">Pan troglodytes</name>
    <name type="common">Chimpanzee</name>
    <dbReference type="NCBI Taxonomy" id="9598"/>
    <lineage>
        <taxon>Eukaryota</taxon>
        <taxon>Metazoa</taxon>
        <taxon>Chordata</taxon>
        <taxon>Craniata</taxon>
        <taxon>Vertebrata</taxon>
        <taxon>Euteleostomi</taxon>
        <taxon>Mammalia</taxon>
        <taxon>Eutheria</taxon>
        <taxon>Euarchontoglires</taxon>
        <taxon>Primates</taxon>
        <taxon>Haplorrhini</taxon>
        <taxon>Catarrhini</taxon>
        <taxon>Hominidae</taxon>
        <taxon>Pan</taxon>
    </lineage>
</organism>
<sequence length="48" mass="5410">MAFSPNYMSMLLFRLLQGLVSKGNWMAGYTLITEFVGSGSRRTVAIMY</sequence>
<accession>A0A2J8KK55</accession>
<dbReference type="GO" id="GO:0016020">
    <property type="term" value="C:membrane"/>
    <property type="evidence" value="ECO:0007669"/>
    <property type="project" value="UniProtKB-SubCell"/>
</dbReference>
<name>A0A2J8KK55_PANTR</name>
<evidence type="ECO:0000256" key="1">
    <source>
        <dbReference type="ARBA" id="ARBA00004141"/>
    </source>
</evidence>
<feature type="signal peptide" evidence="2">
    <location>
        <begin position="1"/>
        <end position="18"/>
    </location>
</feature>
<dbReference type="SMR" id="A0A2J8KK55"/>
<feature type="domain" description="Major facilitator superfamily (MFS) profile" evidence="3">
    <location>
        <begin position="1"/>
        <end position="48"/>
    </location>
</feature>
<evidence type="ECO:0000313" key="4">
    <source>
        <dbReference type="EMBL" id="PNI35391.1"/>
    </source>
</evidence>
<protein>
    <submittedName>
        <fullName evidence="4">SLC22A1 isoform 7</fullName>
    </submittedName>
</protein>
<feature type="chain" id="PRO_5014410572" evidence="2">
    <location>
        <begin position="19"/>
        <end position="48"/>
    </location>
</feature>
<comment type="subcellular location">
    <subcellularLocation>
        <location evidence="1">Membrane</location>
        <topology evidence="1">Multi-pass membrane protein</topology>
    </subcellularLocation>
</comment>
<comment type="caution">
    <text evidence="4">The sequence shown here is derived from an EMBL/GenBank/DDBJ whole genome shotgun (WGS) entry which is preliminary data.</text>
</comment>
<dbReference type="GO" id="GO:0022857">
    <property type="term" value="F:transmembrane transporter activity"/>
    <property type="evidence" value="ECO:0007669"/>
    <property type="project" value="InterPro"/>
</dbReference>
<dbReference type="Gene3D" id="1.20.1250.20">
    <property type="entry name" value="MFS general substrate transporter like domains"/>
    <property type="match status" value="1"/>
</dbReference>
<reference evidence="4 5" key="1">
    <citation type="submission" date="2017-12" db="EMBL/GenBank/DDBJ databases">
        <title>High-resolution comparative analysis of great ape genomes.</title>
        <authorList>
            <person name="Pollen A."/>
            <person name="Hastie A."/>
            <person name="Hormozdiari F."/>
            <person name="Dougherty M."/>
            <person name="Liu R."/>
            <person name="Chaisson M."/>
            <person name="Hoppe E."/>
            <person name="Hill C."/>
            <person name="Pang A."/>
            <person name="Hillier L."/>
            <person name="Baker C."/>
            <person name="Armstrong J."/>
            <person name="Shendure J."/>
            <person name="Paten B."/>
            <person name="Wilson R."/>
            <person name="Chao H."/>
            <person name="Schneider V."/>
            <person name="Ventura M."/>
            <person name="Kronenberg Z."/>
            <person name="Murali S."/>
            <person name="Gordon D."/>
            <person name="Cantsilieris S."/>
            <person name="Munson K."/>
            <person name="Nelson B."/>
            <person name="Raja A."/>
            <person name="Underwood J."/>
            <person name="Diekhans M."/>
            <person name="Fiddes I."/>
            <person name="Haussler D."/>
            <person name="Eichler E."/>
        </authorList>
    </citation>
    <scope>NUCLEOTIDE SEQUENCE [LARGE SCALE GENOMIC DNA]</scope>
    <source>
        <strain evidence="4">Yerkes chimp pedigree #C0471</strain>
    </source>
</reference>
<dbReference type="SUPFAM" id="SSF103473">
    <property type="entry name" value="MFS general substrate transporter"/>
    <property type="match status" value="1"/>
</dbReference>
<evidence type="ECO:0000313" key="5">
    <source>
        <dbReference type="Proteomes" id="UP000236370"/>
    </source>
</evidence>
<proteinExistence type="predicted"/>
<dbReference type="EMBL" id="NBAG03000358">
    <property type="protein sequence ID" value="PNI35391.1"/>
    <property type="molecule type" value="Genomic_DNA"/>
</dbReference>
<feature type="non-terminal residue" evidence="4">
    <location>
        <position position="48"/>
    </location>
</feature>
<dbReference type="Proteomes" id="UP000236370">
    <property type="component" value="Unassembled WGS sequence"/>
</dbReference>
<dbReference type="AlphaFoldDB" id="A0A2J8KK55"/>
<dbReference type="InterPro" id="IPR036259">
    <property type="entry name" value="MFS_trans_sf"/>
</dbReference>
<evidence type="ECO:0000259" key="3">
    <source>
        <dbReference type="PROSITE" id="PS50850"/>
    </source>
</evidence>
<dbReference type="PROSITE" id="PS50850">
    <property type="entry name" value="MFS"/>
    <property type="match status" value="1"/>
</dbReference>
<keyword evidence="2" id="KW-0732">Signal</keyword>